<gene>
    <name evidence="1" type="ORF">PY06847</name>
</gene>
<organism evidence="1 2">
    <name type="scientific">Plasmodium yoelii yoelii</name>
    <dbReference type="NCBI Taxonomy" id="73239"/>
    <lineage>
        <taxon>Eukaryota</taxon>
        <taxon>Sar</taxon>
        <taxon>Alveolata</taxon>
        <taxon>Apicomplexa</taxon>
        <taxon>Aconoidasida</taxon>
        <taxon>Haemosporida</taxon>
        <taxon>Plasmodiidae</taxon>
        <taxon>Plasmodium</taxon>
        <taxon>Plasmodium (Vinckeia)</taxon>
    </lineage>
</organism>
<evidence type="ECO:0000313" key="2">
    <source>
        <dbReference type="Proteomes" id="UP000008553"/>
    </source>
</evidence>
<evidence type="ECO:0000313" key="1">
    <source>
        <dbReference type="EMBL" id="EAA19142.1"/>
    </source>
</evidence>
<dbReference type="EMBL" id="AABL01002387">
    <property type="protein sequence ID" value="EAA19142.1"/>
    <property type="molecule type" value="Genomic_DNA"/>
</dbReference>
<accession>Q7R9L5</accession>
<reference evidence="1 2" key="1">
    <citation type="journal article" date="2002" name="Nature">
        <title>Genome sequence and comparative analysis of the model rodent malaria parasite Plasmodium yoelii yoelii.</title>
        <authorList>
            <person name="Carlton J.M."/>
            <person name="Angiuoli S.V."/>
            <person name="Suh B.B."/>
            <person name="Kooij T.W."/>
            <person name="Pertea M."/>
            <person name="Silva J.C."/>
            <person name="Ermolaeva M.D."/>
            <person name="Allen J.E."/>
            <person name="Selengut J.D."/>
            <person name="Koo H.L."/>
            <person name="Peterson J.D."/>
            <person name="Pop M."/>
            <person name="Kosack D.S."/>
            <person name="Shumway M.F."/>
            <person name="Bidwell S.L."/>
            <person name="Shallom S.J."/>
            <person name="van Aken S.E."/>
            <person name="Riedmuller S.B."/>
            <person name="Feldblyum T.V."/>
            <person name="Cho J.K."/>
            <person name="Quackenbush J."/>
            <person name="Sedegah M."/>
            <person name="Shoaibi A."/>
            <person name="Cummings L.M."/>
            <person name="Florens L."/>
            <person name="Yates J.R."/>
            <person name="Raine J.D."/>
            <person name="Sinden R.E."/>
            <person name="Harris M.A."/>
            <person name="Cunningham D.A."/>
            <person name="Preiser P.R."/>
            <person name="Bergman L.W."/>
            <person name="Vaidya A.B."/>
            <person name="van Lin L.H."/>
            <person name="Janse C.J."/>
            <person name="Waters A.P."/>
            <person name="Smith H.O."/>
            <person name="White O.R."/>
            <person name="Salzberg S.L."/>
            <person name="Venter J.C."/>
            <person name="Fraser C.M."/>
            <person name="Hoffman S.L."/>
            <person name="Gardner M.J."/>
            <person name="Carucci D.J."/>
        </authorList>
    </citation>
    <scope>NUCLEOTIDE SEQUENCE [LARGE SCALE GENOMIC DNA]</scope>
    <source>
        <strain evidence="1 2">17XNL</strain>
    </source>
</reference>
<feature type="non-terminal residue" evidence="1">
    <location>
        <position position="372"/>
    </location>
</feature>
<dbReference type="InParanoid" id="Q7R9L5"/>
<dbReference type="PaxDb" id="73239-Q7R9L5"/>
<proteinExistence type="predicted"/>
<sequence>MFDDKDDISEGLSNKDFESPNDKNNICVLYKRENEDDKILIENICDLFEKIYKDKTAFTEIIKKVSLYLNNLKRENKYYNLIFSNNNLYGKYDTTNEYNNFKNNIIDKINSIDIINILLSFPSYHSYLYNTLLLVYKELNLVEIKNIYNVLFELTDFLIDRYDIYNNNLNSFELFDKFILNYELKYISNVQIHEIYEFLKKNNENYIKILLSLLDFCLNLIENINHFFCDENINHFFGDESVKPASLIDQLVVVKKEIYNNVCKVEYSNSNNNNIIQDNSSNIYCQKKENEFIESNGLLINNIYYTENEKSKVYNDFFENCFSVEKESYNKGKVDHIKIENNKMNNCFFICEYDDNILLMKNDINDNIEGKT</sequence>
<protein>
    <submittedName>
        <fullName evidence="1">Uncharacterized protein</fullName>
    </submittedName>
</protein>
<keyword evidence="2" id="KW-1185">Reference proteome</keyword>
<comment type="caution">
    <text evidence="1">The sequence shown here is derived from an EMBL/GenBank/DDBJ whole genome shotgun (WGS) entry which is preliminary data.</text>
</comment>
<dbReference type="STRING" id="73239.Q7R9L5"/>
<name>Q7R9L5_PLAYO</name>
<dbReference type="AlphaFoldDB" id="Q7R9L5"/>
<dbReference type="Proteomes" id="UP000008553">
    <property type="component" value="Unassembled WGS sequence"/>
</dbReference>